<reference evidence="2" key="1">
    <citation type="submission" date="2015-11" db="EMBL/GenBank/DDBJ databases">
        <authorList>
            <person name="Varghese N."/>
        </authorList>
    </citation>
    <scope>NUCLEOTIDE SEQUENCE [LARGE SCALE GENOMIC DNA]</scope>
    <source>
        <strain evidence="2">DSM 45899</strain>
    </source>
</reference>
<keyword evidence="2" id="KW-1185">Reference proteome</keyword>
<proteinExistence type="predicted"/>
<protein>
    <submittedName>
        <fullName evidence="1">Uncharacterized protein</fullName>
    </submittedName>
</protein>
<evidence type="ECO:0000313" key="2">
    <source>
        <dbReference type="Proteomes" id="UP000198802"/>
    </source>
</evidence>
<gene>
    <name evidence="1" type="ORF">Ga0074812_12526</name>
</gene>
<sequence>MLVWVRRTLARISSAVAVQVNGWALLFQWVM</sequence>
<name>A0A0S4QU67_9ACTN</name>
<accession>A0A0S4QU67</accession>
<dbReference type="Proteomes" id="UP000198802">
    <property type="component" value="Unassembled WGS sequence"/>
</dbReference>
<dbReference type="AlphaFoldDB" id="A0A0S4QU67"/>
<dbReference type="EMBL" id="FAOZ01000025">
    <property type="protein sequence ID" value="CUU59137.1"/>
    <property type="molecule type" value="Genomic_DNA"/>
</dbReference>
<evidence type="ECO:0000313" key="1">
    <source>
        <dbReference type="EMBL" id="CUU59137.1"/>
    </source>
</evidence>
<organism evidence="1 2">
    <name type="scientific">Parafrankia irregularis</name>
    <dbReference type="NCBI Taxonomy" id="795642"/>
    <lineage>
        <taxon>Bacteria</taxon>
        <taxon>Bacillati</taxon>
        <taxon>Actinomycetota</taxon>
        <taxon>Actinomycetes</taxon>
        <taxon>Frankiales</taxon>
        <taxon>Frankiaceae</taxon>
        <taxon>Parafrankia</taxon>
    </lineage>
</organism>